<dbReference type="PANTHER" id="PTHR23534:SF1">
    <property type="entry name" value="MAJOR FACILITATOR SUPERFAMILY PROTEIN"/>
    <property type="match status" value="1"/>
</dbReference>
<dbReference type="AlphaFoldDB" id="A0A0A3XX50"/>
<sequence>MLDVTTAHEIAADARVRANVVRLAAAQALTGANSAVIFATGSIVGATLAPDMSFATVPISMYVLGLAAGTLPTGAISRRFGRRVAFIVGTGLGTLTGLCGSFAILHASFALFCVATFLGGLYGAVAQSYRFAAADGASAAYRPKAVSWVMAGGVFAGVLGPQLVQWTMDVWSPYLFAFSFLVQAAVALVAMGIVAGVDMPKPAPADLHGGRPLLDIVTQPRFIAAALCGVISYPMMNLVMTSAPLAMKMCGLSVSDSNFGIQWHIVAMYGPSFFTGALISRFGAPVIVAAGLLLEAVAAGIGLSGLTAMHFWATLIVLGVGWNFSFIGASALVLETHRPQERNKVQAFNDFLVFGMMAIGSFSSGQLLANYGWSAVNMVVFPPVVLGLAVLSLASWARRRKARLDAAMGEFPDAI</sequence>
<feature type="transmembrane region" description="Helical" evidence="4">
    <location>
        <begin position="109"/>
        <end position="133"/>
    </location>
</feature>
<organism evidence="5 6">
    <name type="scientific">Bradyrhizobium japonicum</name>
    <dbReference type="NCBI Taxonomy" id="375"/>
    <lineage>
        <taxon>Bacteria</taxon>
        <taxon>Pseudomonadati</taxon>
        <taxon>Pseudomonadota</taxon>
        <taxon>Alphaproteobacteria</taxon>
        <taxon>Hyphomicrobiales</taxon>
        <taxon>Nitrobacteraceae</taxon>
        <taxon>Bradyrhizobium</taxon>
    </lineage>
</organism>
<dbReference type="Pfam" id="PF07690">
    <property type="entry name" value="MFS_1"/>
    <property type="match status" value="1"/>
</dbReference>
<feature type="transmembrane region" description="Helical" evidence="4">
    <location>
        <begin position="23"/>
        <end position="46"/>
    </location>
</feature>
<keyword evidence="2 4" id="KW-1133">Transmembrane helix</keyword>
<dbReference type="eggNOG" id="COG2814">
    <property type="taxonomic scope" value="Bacteria"/>
</dbReference>
<gene>
    <name evidence="5" type="ORF">MA20_22800</name>
</gene>
<feature type="transmembrane region" description="Helical" evidence="4">
    <location>
        <begin position="145"/>
        <end position="164"/>
    </location>
</feature>
<feature type="transmembrane region" description="Helical" evidence="4">
    <location>
        <begin position="52"/>
        <end position="72"/>
    </location>
</feature>
<dbReference type="Gene3D" id="1.20.1250.20">
    <property type="entry name" value="MFS general substrate transporter like domains"/>
    <property type="match status" value="1"/>
</dbReference>
<dbReference type="EMBL" id="JRPN01000018">
    <property type="protein sequence ID" value="KGT77899.1"/>
    <property type="molecule type" value="Genomic_DNA"/>
</dbReference>
<feature type="transmembrane region" description="Helical" evidence="4">
    <location>
        <begin position="220"/>
        <end position="240"/>
    </location>
</feature>
<feature type="transmembrane region" description="Helical" evidence="4">
    <location>
        <begin position="286"/>
        <end position="306"/>
    </location>
</feature>
<dbReference type="SUPFAM" id="SSF103473">
    <property type="entry name" value="MFS general substrate transporter"/>
    <property type="match status" value="1"/>
</dbReference>
<feature type="transmembrane region" description="Helical" evidence="4">
    <location>
        <begin position="347"/>
        <end position="369"/>
    </location>
</feature>
<dbReference type="PANTHER" id="PTHR23534">
    <property type="entry name" value="MFS PERMEASE"/>
    <property type="match status" value="1"/>
</dbReference>
<feature type="transmembrane region" description="Helical" evidence="4">
    <location>
        <begin position="176"/>
        <end position="199"/>
    </location>
</feature>
<keyword evidence="3 4" id="KW-0472">Membrane</keyword>
<evidence type="ECO:0000313" key="6">
    <source>
        <dbReference type="Proteomes" id="UP000030377"/>
    </source>
</evidence>
<dbReference type="RefSeq" id="WP_041957372.1">
    <property type="nucleotide sequence ID" value="NZ_JRPN01000018.1"/>
</dbReference>
<dbReference type="Proteomes" id="UP000030377">
    <property type="component" value="Unassembled WGS sequence"/>
</dbReference>
<proteinExistence type="predicted"/>
<accession>A0A0A3XX50</accession>
<reference evidence="5 6" key="1">
    <citation type="submission" date="2014-09" db="EMBL/GenBank/DDBJ databases">
        <title>Draft genome of Bradyrhizobium japonicum Is-34.</title>
        <authorList>
            <person name="Tsurumaru H."/>
            <person name="Yamakawa T."/>
            <person name="Hashimoto S."/>
            <person name="Okizaki K."/>
            <person name="Kanesaki Y."/>
            <person name="Yoshikawa H."/>
            <person name="Yajima S."/>
        </authorList>
    </citation>
    <scope>NUCLEOTIDE SEQUENCE [LARGE SCALE GENOMIC DNA]</scope>
    <source>
        <strain evidence="5 6">Is-34</strain>
    </source>
</reference>
<keyword evidence="1 4" id="KW-0812">Transmembrane</keyword>
<dbReference type="GO" id="GO:0022857">
    <property type="term" value="F:transmembrane transporter activity"/>
    <property type="evidence" value="ECO:0007669"/>
    <property type="project" value="InterPro"/>
</dbReference>
<evidence type="ECO:0000256" key="4">
    <source>
        <dbReference type="SAM" id="Phobius"/>
    </source>
</evidence>
<name>A0A0A3XX50_BRAJP</name>
<feature type="transmembrane region" description="Helical" evidence="4">
    <location>
        <begin position="260"/>
        <end position="279"/>
    </location>
</feature>
<dbReference type="InterPro" id="IPR036259">
    <property type="entry name" value="MFS_trans_sf"/>
</dbReference>
<evidence type="ECO:0000256" key="1">
    <source>
        <dbReference type="ARBA" id="ARBA00022692"/>
    </source>
</evidence>
<comment type="caution">
    <text evidence="5">The sequence shown here is derived from an EMBL/GenBank/DDBJ whole genome shotgun (WGS) entry which is preliminary data.</text>
</comment>
<feature type="transmembrane region" description="Helical" evidence="4">
    <location>
        <begin position="84"/>
        <end position="103"/>
    </location>
</feature>
<feature type="transmembrane region" description="Helical" evidence="4">
    <location>
        <begin position="312"/>
        <end position="335"/>
    </location>
</feature>
<dbReference type="InterPro" id="IPR011701">
    <property type="entry name" value="MFS"/>
</dbReference>
<evidence type="ECO:0000256" key="2">
    <source>
        <dbReference type="ARBA" id="ARBA00022989"/>
    </source>
</evidence>
<evidence type="ECO:0000256" key="3">
    <source>
        <dbReference type="ARBA" id="ARBA00023136"/>
    </source>
</evidence>
<feature type="transmembrane region" description="Helical" evidence="4">
    <location>
        <begin position="375"/>
        <end position="394"/>
    </location>
</feature>
<evidence type="ECO:0000313" key="5">
    <source>
        <dbReference type="EMBL" id="KGT77899.1"/>
    </source>
</evidence>
<dbReference type="STRING" id="375.BKD09_RS05115"/>
<protein>
    <submittedName>
        <fullName evidence="5">MFS transporter</fullName>
    </submittedName>
</protein>